<protein>
    <submittedName>
        <fullName evidence="3">Nuclease-related domain-containing protein</fullName>
    </submittedName>
</protein>
<dbReference type="Pfam" id="PF08378">
    <property type="entry name" value="NERD"/>
    <property type="match status" value="1"/>
</dbReference>
<dbReference type="EMBL" id="JAUBDJ010000002">
    <property type="protein sequence ID" value="MDW0116371.1"/>
    <property type="molecule type" value="Genomic_DNA"/>
</dbReference>
<evidence type="ECO:0000259" key="2">
    <source>
        <dbReference type="PROSITE" id="PS50965"/>
    </source>
</evidence>
<dbReference type="Proteomes" id="UP001271648">
    <property type="component" value="Unassembled WGS sequence"/>
</dbReference>
<dbReference type="RefSeq" id="WP_317940386.1">
    <property type="nucleotide sequence ID" value="NZ_JAUBDJ010000002.1"/>
</dbReference>
<dbReference type="AlphaFoldDB" id="A0AAW9A4W5"/>
<comment type="caution">
    <text evidence="3">The sequence shown here is derived from an EMBL/GenBank/DDBJ whole genome shotgun (WGS) entry which is preliminary data.</text>
</comment>
<accession>A0AAW9A4W5</accession>
<organism evidence="3 4">
    <name type="scientific">Sporosarcina thermotolerans</name>
    <dbReference type="NCBI Taxonomy" id="633404"/>
    <lineage>
        <taxon>Bacteria</taxon>
        <taxon>Bacillati</taxon>
        <taxon>Bacillota</taxon>
        <taxon>Bacilli</taxon>
        <taxon>Bacillales</taxon>
        <taxon>Caryophanaceae</taxon>
        <taxon>Sporosarcina</taxon>
    </lineage>
</organism>
<evidence type="ECO:0000256" key="1">
    <source>
        <dbReference type="ARBA" id="ARBA00022723"/>
    </source>
</evidence>
<name>A0AAW9A4W5_9BACL</name>
<reference evidence="3 4" key="1">
    <citation type="submission" date="2023-06" db="EMBL/GenBank/DDBJ databases">
        <title>Sporosarcina sp. nov., isolated from Korean traditional fermented seafood 'Jeotgal'.</title>
        <authorList>
            <person name="Yang A.I."/>
            <person name="Shin N.-R."/>
        </authorList>
    </citation>
    <scope>NUCLEOTIDE SEQUENCE [LARGE SCALE GENOMIC DNA]</scope>
    <source>
        <strain evidence="3 4">KCTC43456</strain>
    </source>
</reference>
<gene>
    <name evidence="3" type="ORF">QTL97_05455</name>
</gene>
<evidence type="ECO:0000313" key="3">
    <source>
        <dbReference type="EMBL" id="MDW0116371.1"/>
    </source>
</evidence>
<evidence type="ECO:0000313" key="4">
    <source>
        <dbReference type="Proteomes" id="UP001271648"/>
    </source>
</evidence>
<proteinExistence type="predicted"/>
<sequence length="325" mass="38119">MLFKTRKKTLEIDALIALEKRLRKGDENRTRIEERLYNLNAGFGGEVQFDKYLKEFKPRYPHAILHDVTLCEDNIYFQMDSILITPAFIVISEVKNIAEKIIIKSKPLQFIKEYSTGKRVPLQNPIVELERKIYLLDSWLKRQKVEIPIKGIVAFAYNNELSIEENPSMDIMFTNEVAAHLRSLQVNKELLYKSEIHSLARKIVKYHQEYNPFPLIKRYNIHPAHIIPGVICSKCDQLKMNWLQKKWRCPHCGHTGKNDHEGALKDWSMLVKNNITNREFRYFTQLENRNTAKKLLARSPIELSGNGRASKYEIVLDPFIHTEVK</sequence>
<dbReference type="PROSITE" id="PS50965">
    <property type="entry name" value="NERD"/>
    <property type="match status" value="1"/>
</dbReference>
<keyword evidence="4" id="KW-1185">Reference proteome</keyword>
<dbReference type="InterPro" id="IPR011528">
    <property type="entry name" value="NERD"/>
</dbReference>
<dbReference type="InterPro" id="IPR018527">
    <property type="entry name" value="Rubredoxin_Fe_BS"/>
</dbReference>
<feature type="domain" description="NERD" evidence="2">
    <location>
        <begin position="41"/>
        <end position="159"/>
    </location>
</feature>
<dbReference type="PROSITE" id="PS00202">
    <property type="entry name" value="RUBREDOXIN"/>
    <property type="match status" value="1"/>
</dbReference>
<dbReference type="GO" id="GO:0046872">
    <property type="term" value="F:metal ion binding"/>
    <property type="evidence" value="ECO:0007669"/>
    <property type="project" value="UniProtKB-KW"/>
</dbReference>
<keyword evidence="1" id="KW-0479">Metal-binding</keyword>